<proteinExistence type="predicted"/>
<organism evidence="2 3">
    <name type="scientific">Nocardioides acrostichi</name>
    <dbReference type="NCBI Taxonomy" id="2784339"/>
    <lineage>
        <taxon>Bacteria</taxon>
        <taxon>Bacillati</taxon>
        <taxon>Actinomycetota</taxon>
        <taxon>Actinomycetes</taxon>
        <taxon>Propionibacteriales</taxon>
        <taxon>Nocardioidaceae</taxon>
        <taxon>Nocardioides</taxon>
    </lineage>
</organism>
<dbReference type="PROSITE" id="PS51186">
    <property type="entry name" value="GNAT"/>
    <property type="match status" value="1"/>
</dbReference>
<dbReference type="Proteomes" id="UP000656804">
    <property type="component" value="Unassembled WGS sequence"/>
</dbReference>
<evidence type="ECO:0000313" key="2">
    <source>
        <dbReference type="EMBL" id="MBF4160291.1"/>
    </source>
</evidence>
<evidence type="ECO:0000313" key="3">
    <source>
        <dbReference type="Proteomes" id="UP000656804"/>
    </source>
</evidence>
<dbReference type="Gene3D" id="3.40.630.30">
    <property type="match status" value="1"/>
</dbReference>
<sequence>MDGIAELDAAAWVATSADPFVRHQVHVHRSHRVLVRGRAAVADANRDRTGPDPGRPTLWCLGPPGDLDPLLAHAVDVFDRPDRISIEATSYDALPSPWRVEVRGHWHWMLTRAAPPPQPGEDVVGVIDDPDAVTTLLDAANPAAFLRPGDPGEETWLGVRAAGGVLACAGTLYRDPDGTGHLRSVTTHPDHRGLGLATAVSAALTRVALGGASGAATLGVYVDNAPALTVYERLGYRTHHTFRSGSLHDSAGG</sequence>
<dbReference type="GO" id="GO:0016747">
    <property type="term" value="F:acyltransferase activity, transferring groups other than amino-acyl groups"/>
    <property type="evidence" value="ECO:0007669"/>
    <property type="project" value="InterPro"/>
</dbReference>
<reference evidence="2" key="1">
    <citation type="submission" date="2020-11" db="EMBL/GenBank/DDBJ databases">
        <title>Nocardioides sp. CBS4Y-1, whole genome shotgun sequence.</title>
        <authorList>
            <person name="Tuo L."/>
        </authorList>
    </citation>
    <scope>NUCLEOTIDE SEQUENCE</scope>
    <source>
        <strain evidence="2">CBS4Y-1</strain>
    </source>
</reference>
<gene>
    <name evidence="2" type="ORF">ISG29_01215</name>
</gene>
<dbReference type="RefSeq" id="WP_194501540.1">
    <property type="nucleotide sequence ID" value="NZ_JADIVZ010000001.1"/>
</dbReference>
<evidence type="ECO:0000259" key="1">
    <source>
        <dbReference type="PROSITE" id="PS51186"/>
    </source>
</evidence>
<keyword evidence="3" id="KW-1185">Reference proteome</keyword>
<dbReference type="InterPro" id="IPR016181">
    <property type="entry name" value="Acyl_CoA_acyltransferase"/>
</dbReference>
<comment type="caution">
    <text evidence="2">The sequence shown here is derived from an EMBL/GenBank/DDBJ whole genome shotgun (WGS) entry which is preliminary data.</text>
</comment>
<dbReference type="InterPro" id="IPR000182">
    <property type="entry name" value="GNAT_dom"/>
</dbReference>
<dbReference type="CDD" id="cd04301">
    <property type="entry name" value="NAT_SF"/>
    <property type="match status" value="1"/>
</dbReference>
<dbReference type="SUPFAM" id="SSF55729">
    <property type="entry name" value="Acyl-CoA N-acyltransferases (Nat)"/>
    <property type="match status" value="1"/>
</dbReference>
<dbReference type="EMBL" id="JADIVZ010000001">
    <property type="protein sequence ID" value="MBF4160291.1"/>
    <property type="molecule type" value="Genomic_DNA"/>
</dbReference>
<dbReference type="Pfam" id="PF00583">
    <property type="entry name" value="Acetyltransf_1"/>
    <property type="match status" value="1"/>
</dbReference>
<feature type="domain" description="N-acetyltransferase" evidence="1">
    <location>
        <begin position="109"/>
        <end position="253"/>
    </location>
</feature>
<dbReference type="AlphaFoldDB" id="A0A930UXX2"/>
<name>A0A930UXX2_9ACTN</name>
<accession>A0A930UXX2</accession>
<protein>
    <submittedName>
        <fullName evidence="2">GNAT family N-acetyltransferase</fullName>
    </submittedName>
</protein>